<dbReference type="InterPro" id="IPR020846">
    <property type="entry name" value="MFS_dom"/>
</dbReference>
<feature type="transmembrane region" description="Helical" evidence="5">
    <location>
        <begin position="42"/>
        <end position="69"/>
    </location>
</feature>
<comment type="subcellular location">
    <subcellularLocation>
        <location evidence="1">Cell membrane</location>
        <topology evidence="1">Multi-pass membrane protein</topology>
    </subcellularLocation>
</comment>
<dbReference type="EMBL" id="CP092488">
    <property type="protein sequence ID" value="UMB68943.1"/>
    <property type="molecule type" value="Genomic_DNA"/>
</dbReference>
<evidence type="ECO:0000313" key="7">
    <source>
        <dbReference type="EMBL" id="UMB68943.1"/>
    </source>
</evidence>
<dbReference type="Gene3D" id="1.20.1250.20">
    <property type="entry name" value="MFS general substrate transporter like domains"/>
    <property type="match status" value="2"/>
</dbReference>
<keyword evidence="2 5" id="KW-0812">Transmembrane</keyword>
<evidence type="ECO:0000259" key="6">
    <source>
        <dbReference type="PROSITE" id="PS50850"/>
    </source>
</evidence>
<feature type="domain" description="Major facilitator superfamily (MFS) profile" evidence="6">
    <location>
        <begin position="11"/>
        <end position="390"/>
    </location>
</feature>
<feature type="transmembrane region" description="Helical" evidence="5">
    <location>
        <begin position="241"/>
        <end position="264"/>
    </location>
</feature>
<feature type="transmembrane region" description="Helical" evidence="5">
    <location>
        <begin position="276"/>
        <end position="295"/>
    </location>
</feature>
<evidence type="ECO:0000256" key="2">
    <source>
        <dbReference type="ARBA" id="ARBA00022692"/>
    </source>
</evidence>
<dbReference type="InterPro" id="IPR036259">
    <property type="entry name" value="MFS_trans_sf"/>
</dbReference>
<feature type="transmembrane region" description="Helical" evidence="5">
    <location>
        <begin position="215"/>
        <end position="235"/>
    </location>
</feature>
<gene>
    <name evidence="7" type="ORF">MKK62_21530</name>
</gene>
<dbReference type="InterPro" id="IPR052952">
    <property type="entry name" value="MFS-Transporter"/>
</dbReference>
<evidence type="ECO:0000313" key="8">
    <source>
        <dbReference type="Proteomes" id="UP001055336"/>
    </source>
</evidence>
<accession>A0ABY3VN49</accession>
<evidence type="ECO:0000256" key="1">
    <source>
        <dbReference type="ARBA" id="ARBA00004651"/>
    </source>
</evidence>
<sequence length="396" mass="41331">MAVTATKRWSMLAISLIATLAANVFINAIAFLIPAMNAQRGISLATAGLLAAMPNFGTMVTLIGWGYLLDVTGERFVLTTGLALTAAAALAASATQSMAMMAVFLFLGGMAAASAITASGRLVTGWFAPQQRALAMGIRQTAQPLGIGIGAVVLPELAWREYSTALVFPAAACVISAVAVLVGVHDPPRPARADANEQELANPYRRTGTLWRIHLGSALLMLPQPVVLTFMLVWATRSHGFSIASAGVLMGLSQLLGALARTAAGRWADRIGSRMRPLRVIAVATTAVLIVLALADQQHSPIALYPMVIALAITGDNGLPFTSVPEIAGRFWSGRALGVQNTVERLVVAVAPPVFGAFITTAGYPSAFAVCGLFPLAALPFLPTVARRREAAPALL</sequence>
<evidence type="ECO:0000256" key="5">
    <source>
        <dbReference type="SAM" id="Phobius"/>
    </source>
</evidence>
<dbReference type="PANTHER" id="PTHR23527">
    <property type="entry name" value="BLL3282 PROTEIN"/>
    <property type="match status" value="1"/>
</dbReference>
<dbReference type="PANTHER" id="PTHR23527:SF1">
    <property type="entry name" value="BLL3282 PROTEIN"/>
    <property type="match status" value="1"/>
</dbReference>
<dbReference type="Proteomes" id="UP001055336">
    <property type="component" value="Chromosome"/>
</dbReference>
<keyword evidence="8" id="KW-1185">Reference proteome</keyword>
<reference evidence="7" key="1">
    <citation type="submission" date="2022-08" db="EMBL/GenBank/DDBJ databases">
        <title>Whole genome sequencing of non-tuberculosis mycobacteria type-strains.</title>
        <authorList>
            <person name="Igarashi Y."/>
            <person name="Osugi A."/>
            <person name="Mitarai S."/>
        </authorList>
    </citation>
    <scope>NUCLEOTIDE SEQUENCE</scope>
    <source>
        <strain evidence="7">DSM 45127</strain>
    </source>
</reference>
<feature type="transmembrane region" description="Helical" evidence="5">
    <location>
        <begin position="362"/>
        <end position="382"/>
    </location>
</feature>
<dbReference type="SUPFAM" id="SSF103473">
    <property type="entry name" value="MFS general substrate transporter"/>
    <property type="match status" value="1"/>
</dbReference>
<feature type="transmembrane region" description="Helical" evidence="5">
    <location>
        <begin position="12"/>
        <end position="36"/>
    </location>
</feature>
<feature type="transmembrane region" description="Helical" evidence="5">
    <location>
        <begin position="76"/>
        <end position="94"/>
    </location>
</feature>
<dbReference type="Pfam" id="PF07690">
    <property type="entry name" value="MFS_1"/>
    <property type="match status" value="1"/>
</dbReference>
<keyword evidence="4 5" id="KW-0472">Membrane</keyword>
<keyword evidence="3 5" id="KW-1133">Transmembrane helix</keyword>
<protein>
    <submittedName>
        <fullName evidence="7">MFS transporter</fullName>
    </submittedName>
</protein>
<dbReference type="InterPro" id="IPR011701">
    <property type="entry name" value="MFS"/>
</dbReference>
<name>A0ABY3VN49_9MYCO</name>
<evidence type="ECO:0000256" key="3">
    <source>
        <dbReference type="ARBA" id="ARBA00022989"/>
    </source>
</evidence>
<feature type="transmembrane region" description="Helical" evidence="5">
    <location>
        <begin position="165"/>
        <end position="184"/>
    </location>
</feature>
<dbReference type="PROSITE" id="PS50850">
    <property type="entry name" value="MFS"/>
    <property type="match status" value="1"/>
</dbReference>
<proteinExistence type="predicted"/>
<evidence type="ECO:0000256" key="4">
    <source>
        <dbReference type="ARBA" id="ARBA00023136"/>
    </source>
</evidence>
<organism evidence="7 8">
    <name type="scientific">Mycobacterium paraterrae</name>
    <dbReference type="NCBI Taxonomy" id="577492"/>
    <lineage>
        <taxon>Bacteria</taxon>
        <taxon>Bacillati</taxon>
        <taxon>Actinomycetota</taxon>
        <taxon>Actinomycetes</taxon>
        <taxon>Mycobacteriales</taxon>
        <taxon>Mycobacteriaceae</taxon>
        <taxon>Mycobacterium</taxon>
    </lineage>
</organism>
<feature type="transmembrane region" description="Helical" evidence="5">
    <location>
        <begin position="100"/>
        <end position="120"/>
    </location>
</feature>
<dbReference type="RefSeq" id="WP_240260677.1">
    <property type="nucleotide sequence ID" value="NZ_CP092488.2"/>
</dbReference>